<evidence type="ECO:0000256" key="1">
    <source>
        <dbReference type="SAM" id="MobiDB-lite"/>
    </source>
</evidence>
<proteinExistence type="predicted"/>
<dbReference type="AlphaFoldDB" id="K3X9J1"/>
<feature type="compositionally biased region" description="Basic residues" evidence="1">
    <location>
        <begin position="81"/>
        <end position="90"/>
    </location>
</feature>
<dbReference type="InParanoid" id="K3X9J1"/>
<dbReference type="HOGENOM" id="CLU_010257_0_0_1"/>
<dbReference type="OMA" id="WQIQLLM"/>
<protein>
    <submittedName>
        <fullName evidence="2">Uncharacterized protein</fullName>
    </submittedName>
</protein>
<sequence length="1036" mass="115746">MVSTSGVRVVRLSAPSSSLLRRASAAPPSNARAQVAVYAGMAPEELAAVIHRVLRLPRDAECTGFLVVENAHQQHDQQQRRFSKKKRNSHAGRNDHQHSQRIVPLSLACIAPELLSTQGDVTAMVVYADVADDTKSANDKKHNGLVELSLQEKTKKNDVVNEADAVERIGRFIVAVCEDKTLSKFEAAVLAELCEQQQSEVLKVMRSNRSVAQKKQYLLDFVHATGHPDAVVTSSATHSFQNGFVSKAVRHSSPQRLSSKTAAATHQESAVSAQLEVVYAKLVSIARTVFSPQVQNEILDTASSFREKPSQFSPHLTEASCVQKTELLNIIEKLLNKHALPEEQSAYLIQLVLKENRLLLSALQSYKSDYNLNDLEKTIKQIAALGSVPPSANGHSATKATSLKKRTSPRKTKTTPKAPIALKGFVPRPIDILHSLHQKQMITSLEYDILGALVKQHDPQVLAAIDEYHRTRDQKTMRDTLVYIVEEITMELGDEEKAHFVRGMSIDGGSLDVSVANWQEHLNRLVQHWASQMVLTPDQVAVLEKLIEDRHNLLQSAYEVYASDEDENELLDTLQRIAKLQLQAEEGAALQMFSQVVNDHCDVLRENEKALVKQLFVRKSELVRAAWEVFEVEKNVHDLGDTLLRIARFTSRNDSKLRLVEVVGEMMRRQLIRSHEADGLIRLYEEKNEAMLAANEAFASDGDVKELVETLLLVVKHANFGEAPTCSPRHAFHRTRAPSLSLSFSANNYEPGTEEFLAARLIEVLGIKGRLTEWQTELLLALLTQNDDRLLAAIDVYNEDQNARELVDTLWRLCDLLVWEENKRSIIQEWILPLEKQGRVKPPGSLAKLIQARDDRVMAAFIVYLENSNGQEFADTLERIARIEAKTKHIGITSVSSTTQDADSEFNVDAADKILLSLVKNGIVSADEQQAVQHLYKAHDAQVLAAFDVYCATEDSEDFVDTLKRVLARSSSRSSASPSPSKSKIARMEKQLLHFASELELAPDELAALKRSIARQDEILEAAVEVYEVEKDEVNF</sequence>
<keyword evidence="3" id="KW-1185">Reference proteome</keyword>
<organism evidence="2 3">
    <name type="scientific">Globisporangium ultimum (strain ATCC 200006 / CBS 805.95 / DAOM BR144)</name>
    <name type="common">Pythium ultimum</name>
    <dbReference type="NCBI Taxonomy" id="431595"/>
    <lineage>
        <taxon>Eukaryota</taxon>
        <taxon>Sar</taxon>
        <taxon>Stramenopiles</taxon>
        <taxon>Oomycota</taxon>
        <taxon>Peronosporomycetes</taxon>
        <taxon>Pythiales</taxon>
        <taxon>Pythiaceae</taxon>
        <taxon>Globisporangium</taxon>
    </lineage>
</organism>
<feature type="region of interest" description="Disordered" evidence="1">
    <location>
        <begin position="389"/>
        <end position="415"/>
    </location>
</feature>
<dbReference type="EMBL" id="GL376595">
    <property type="status" value="NOT_ANNOTATED_CDS"/>
    <property type="molecule type" value="Genomic_DNA"/>
</dbReference>
<accession>K3X9J1</accession>
<dbReference type="VEuPathDB" id="FungiDB:PYU1_G013861"/>
<dbReference type="eggNOG" id="ENOG502RXRW">
    <property type="taxonomic scope" value="Eukaryota"/>
</dbReference>
<evidence type="ECO:0000313" key="2">
    <source>
        <dbReference type="EnsemblProtists" id="PYU1_T013890"/>
    </source>
</evidence>
<reference evidence="3" key="1">
    <citation type="journal article" date="2010" name="Genome Biol.">
        <title>Genome sequence of the necrotrophic plant pathogen Pythium ultimum reveals original pathogenicity mechanisms and effector repertoire.</title>
        <authorList>
            <person name="Levesque C.A."/>
            <person name="Brouwer H."/>
            <person name="Cano L."/>
            <person name="Hamilton J.P."/>
            <person name="Holt C."/>
            <person name="Huitema E."/>
            <person name="Raffaele S."/>
            <person name="Robideau G.P."/>
            <person name="Thines M."/>
            <person name="Win J."/>
            <person name="Zerillo M.M."/>
            <person name="Beakes G.W."/>
            <person name="Boore J.L."/>
            <person name="Busam D."/>
            <person name="Dumas B."/>
            <person name="Ferriera S."/>
            <person name="Fuerstenberg S.I."/>
            <person name="Gachon C.M."/>
            <person name="Gaulin E."/>
            <person name="Govers F."/>
            <person name="Grenville-Briggs L."/>
            <person name="Horner N."/>
            <person name="Hostetler J."/>
            <person name="Jiang R.H."/>
            <person name="Johnson J."/>
            <person name="Krajaejun T."/>
            <person name="Lin H."/>
            <person name="Meijer H.J."/>
            <person name="Moore B."/>
            <person name="Morris P."/>
            <person name="Phuntmart V."/>
            <person name="Puiu D."/>
            <person name="Shetty J."/>
            <person name="Stajich J.E."/>
            <person name="Tripathy S."/>
            <person name="Wawra S."/>
            <person name="van West P."/>
            <person name="Whitty B.R."/>
            <person name="Coutinho P.M."/>
            <person name="Henrissat B."/>
            <person name="Martin F."/>
            <person name="Thomas P.D."/>
            <person name="Tyler B.M."/>
            <person name="De Vries R.P."/>
            <person name="Kamoun S."/>
            <person name="Yandell M."/>
            <person name="Tisserat N."/>
            <person name="Buell C.R."/>
        </authorList>
    </citation>
    <scope>NUCLEOTIDE SEQUENCE</scope>
    <source>
        <strain evidence="3">DAOM:BR144</strain>
    </source>
</reference>
<dbReference type="EnsemblProtists" id="PYU1_T013890">
    <property type="protein sequence ID" value="PYU1_T013890"/>
    <property type="gene ID" value="PYU1_G013861"/>
</dbReference>
<reference evidence="2" key="3">
    <citation type="submission" date="2015-02" db="UniProtKB">
        <authorList>
            <consortium name="EnsemblProtists"/>
        </authorList>
    </citation>
    <scope>IDENTIFICATION</scope>
    <source>
        <strain evidence="2">DAOM BR144</strain>
    </source>
</reference>
<feature type="region of interest" description="Disordered" evidence="1">
    <location>
        <begin position="72"/>
        <end position="99"/>
    </location>
</feature>
<name>K3X9J1_GLOUD</name>
<evidence type="ECO:0000313" key="3">
    <source>
        <dbReference type="Proteomes" id="UP000019132"/>
    </source>
</evidence>
<feature type="compositionally biased region" description="Basic residues" evidence="1">
    <location>
        <begin position="402"/>
        <end position="414"/>
    </location>
</feature>
<reference evidence="3" key="2">
    <citation type="submission" date="2010-04" db="EMBL/GenBank/DDBJ databases">
        <authorList>
            <person name="Buell R."/>
            <person name="Hamilton J."/>
            <person name="Hostetler J."/>
        </authorList>
    </citation>
    <scope>NUCLEOTIDE SEQUENCE [LARGE SCALE GENOMIC DNA]</scope>
    <source>
        <strain evidence="3">DAOM:BR144</strain>
    </source>
</reference>
<dbReference type="Proteomes" id="UP000019132">
    <property type="component" value="Unassembled WGS sequence"/>
</dbReference>